<proteinExistence type="predicted"/>
<keyword evidence="2" id="KW-1185">Reference proteome</keyword>
<gene>
    <name evidence="1" type="ORF">C1I99_20720</name>
</gene>
<name>A0A2W2C430_9ACTN</name>
<dbReference type="Proteomes" id="UP000248749">
    <property type="component" value="Unassembled WGS sequence"/>
</dbReference>
<evidence type="ECO:0008006" key="3">
    <source>
        <dbReference type="Google" id="ProtNLM"/>
    </source>
</evidence>
<accession>A0A2W2C430</accession>
<comment type="caution">
    <text evidence="1">The sequence shown here is derived from an EMBL/GenBank/DDBJ whole genome shotgun (WGS) entry which is preliminary data.</text>
</comment>
<dbReference type="EMBL" id="POUB01000161">
    <property type="protein sequence ID" value="PZF93302.1"/>
    <property type="molecule type" value="Genomic_DNA"/>
</dbReference>
<protein>
    <recommendedName>
        <fullName evidence="3">ESX-1 secretion-associated protein</fullName>
    </recommendedName>
</protein>
<evidence type="ECO:0000313" key="2">
    <source>
        <dbReference type="Proteomes" id="UP000248749"/>
    </source>
</evidence>
<dbReference type="OrthoDB" id="3403967at2"/>
<dbReference type="RefSeq" id="WP_111135888.1">
    <property type="nucleotide sequence ID" value="NZ_POUB01000161.1"/>
</dbReference>
<organism evidence="1 2">
    <name type="scientific">Micromonospora deserti</name>
    <dbReference type="NCBI Taxonomy" id="2070366"/>
    <lineage>
        <taxon>Bacteria</taxon>
        <taxon>Bacillati</taxon>
        <taxon>Actinomycetota</taxon>
        <taxon>Actinomycetes</taxon>
        <taxon>Micromonosporales</taxon>
        <taxon>Micromonosporaceae</taxon>
        <taxon>Micromonospora</taxon>
    </lineage>
</organism>
<evidence type="ECO:0000313" key="1">
    <source>
        <dbReference type="EMBL" id="PZF93302.1"/>
    </source>
</evidence>
<reference evidence="1 2" key="1">
    <citation type="submission" date="2018-01" db="EMBL/GenBank/DDBJ databases">
        <title>Draft genome sequence of Salinispora sp. 13K206.</title>
        <authorList>
            <person name="Sahin N."/>
            <person name="Saygin H."/>
            <person name="Ay H."/>
        </authorList>
    </citation>
    <scope>NUCLEOTIDE SEQUENCE [LARGE SCALE GENOMIC DNA]</scope>
    <source>
        <strain evidence="1 2">13K206</strain>
    </source>
</reference>
<sequence length="98" mass="10045">MIEEPFTVRPDVLRRAAGALGDDAYRLAHGVAGVPGLVIAAPEWSAGVALAGLETAVHAWFGALGARVAATGEAVRAAAEAYEAVDDRAARRLAGLPR</sequence>
<dbReference type="AlphaFoldDB" id="A0A2W2C430"/>